<sequence length="96" mass="11119">MKQLLVRLIRIYQRYLSPALPKSCRYYPTCSHYAIEAIEQYGVFKGSLMAISRLLRCQPFVTGGFDPVPGKFLIGRNHNQQEIEEAKVKYYGETTK</sequence>
<name>A0A192H4A1_9LACO</name>
<dbReference type="PANTHER" id="PTHR33383:SF1">
    <property type="entry name" value="MEMBRANE PROTEIN INSERTION EFFICIENCY FACTOR-RELATED"/>
    <property type="match status" value="1"/>
</dbReference>
<dbReference type="GO" id="GO:0005886">
    <property type="term" value="C:plasma membrane"/>
    <property type="evidence" value="ECO:0007669"/>
    <property type="project" value="UniProtKB-SubCell"/>
</dbReference>
<evidence type="ECO:0000313" key="2">
    <source>
        <dbReference type="EMBL" id="ANK63200.1"/>
    </source>
</evidence>
<gene>
    <name evidence="2" type="ORF">AYR53_10750</name>
</gene>
<dbReference type="RefSeq" id="WP_068225088.1">
    <property type="nucleotide sequence ID" value="NZ_CP014623.1"/>
</dbReference>
<dbReference type="OrthoDB" id="9801753at2"/>
<dbReference type="Proteomes" id="UP000078582">
    <property type="component" value="Chromosome"/>
</dbReference>
<dbReference type="HAMAP" id="MF_00386">
    <property type="entry name" value="UPF0161_YidD"/>
    <property type="match status" value="1"/>
</dbReference>
<keyword evidence="3" id="KW-1185">Reference proteome</keyword>
<dbReference type="GeneID" id="42982738"/>
<keyword evidence="1" id="KW-0472">Membrane</keyword>
<comment type="similarity">
    <text evidence="1">Belongs to the UPF0161 family.</text>
</comment>
<dbReference type="KEGG" id="lbt:AYR52_06080"/>
<organism evidence="2 3">
    <name type="scientific">Loigolactobacillus backii</name>
    <dbReference type="NCBI Taxonomy" id="375175"/>
    <lineage>
        <taxon>Bacteria</taxon>
        <taxon>Bacillati</taxon>
        <taxon>Bacillota</taxon>
        <taxon>Bacilli</taxon>
        <taxon>Lactobacillales</taxon>
        <taxon>Lactobacillaceae</taxon>
        <taxon>Loigolactobacillus</taxon>
    </lineage>
</organism>
<comment type="subcellular location">
    <subcellularLocation>
        <location evidence="1">Cell membrane</location>
        <topology evidence="1">Peripheral membrane protein</topology>
        <orientation evidence="1">Cytoplasmic side</orientation>
    </subcellularLocation>
</comment>
<dbReference type="AlphaFoldDB" id="A0A192H4A1"/>
<dbReference type="SMART" id="SM01234">
    <property type="entry name" value="Haemolytic"/>
    <property type="match status" value="1"/>
</dbReference>
<accession>A0A192H4A1</accession>
<dbReference type="STRING" id="375175.AYR53_10750"/>
<protein>
    <recommendedName>
        <fullName evidence="1">Putative membrane protein insertion efficiency factor</fullName>
    </recommendedName>
</protein>
<dbReference type="InterPro" id="IPR002696">
    <property type="entry name" value="Membr_insert_effic_factor_YidD"/>
</dbReference>
<dbReference type="Pfam" id="PF01809">
    <property type="entry name" value="YidD"/>
    <property type="match status" value="1"/>
</dbReference>
<keyword evidence="1" id="KW-1003">Cell membrane</keyword>
<dbReference type="PANTHER" id="PTHR33383">
    <property type="entry name" value="MEMBRANE PROTEIN INSERTION EFFICIENCY FACTOR-RELATED"/>
    <property type="match status" value="1"/>
</dbReference>
<proteinExistence type="inferred from homology"/>
<reference evidence="2 3" key="1">
    <citation type="submission" date="2016-03" db="EMBL/GenBank/DDBJ databases">
        <title>Pediococcus and Lactobacillus from brewery environment - whole genome sequencing and assembly.</title>
        <authorList>
            <person name="Behr J."/>
            <person name="Geissler A.J."/>
            <person name="Vogel R.F."/>
        </authorList>
    </citation>
    <scope>NUCLEOTIDE SEQUENCE [LARGE SCALE GENOMIC DNA]</scope>
    <source>
        <strain evidence="2 3">TMW 1.1989</strain>
    </source>
</reference>
<dbReference type="EMBL" id="CP014873">
    <property type="protein sequence ID" value="ANK63200.1"/>
    <property type="molecule type" value="Genomic_DNA"/>
</dbReference>
<dbReference type="NCBIfam" id="TIGR00278">
    <property type="entry name" value="membrane protein insertion efficiency factor YidD"/>
    <property type="match status" value="1"/>
</dbReference>
<evidence type="ECO:0000256" key="1">
    <source>
        <dbReference type="HAMAP-Rule" id="MF_00386"/>
    </source>
</evidence>
<evidence type="ECO:0000313" key="3">
    <source>
        <dbReference type="Proteomes" id="UP000078582"/>
    </source>
</evidence>
<comment type="function">
    <text evidence="1">Could be involved in insertion of integral membrane proteins into the membrane.</text>
</comment>